<dbReference type="GO" id="GO:0006412">
    <property type="term" value="P:translation"/>
    <property type="evidence" value="ECO:0007669"/>
    <property type="project" value="InterPro"/>
</dbReference>
<name>A0A2H9TLP1_9FUNG</name>
<proteinExistence type="inferred from homology"/>
<dbReference type="SUPFAM" id="SSF50447">
    <property type="entry name" value="Translation proteins"/>
    <property type="match status" value="1"/>
</dbReference>
<dbReference type="InterPro" id="IPR009000">
    <property type="entry name" value="Transl_B-barrel_sf"/>
</dbReference>
<evidence type="ECO:0000256" key="1">
    <source>
        <dbReference type="ARBA" id="ARBA00009269"/>
    </source>
</evidence>
<keyword evidence="3" id="KW-0687">Ribonucleoprotein</keyword>
<keyword evidence="2 4" id="KW-0689">Ribosomal protein</keyword>
<organism evidence="4 5">
    <name type="scientific">Paramicrosporidium saccamoebae</name>
    <dbReference type="NCBI Taxonomy" id="1246581"/>
    <lineage>
        <taxon>Eukaryota</taxon>
        <taxon>Fungi</taxon>
        <taxon>Fungi incertae sedis</taxon>
        <taxon>Cryptomycota</taxon>
        <taxon>Cryptomycota incertae sedis</taxon>
        <taxon>Paramicrosporidium</taxon>
    </lineage>
</organism>
<sequence>MTADKQVRLYVKGRHLGYQRAKHTQHTKTSLVQLENVSSAEEARWYLGKRIAFVYRGQKADKDGSKTRKIWGKVTRVHGNSGVVRAKFTVALPPRTFGASLRVVTYYYYIWLIL</sequence>
<dbReference type="PROSITE" id="PS01105">
    <property type="entry name" value="RIBOSOMAL_L35AE"/>
    <property type="match status" value="1"/>
</dbReference>
<dbReference type="InterPro" id="IPR001780">
    <property type="entry name" value="Ribosomal_eL33"/>
</dbReference>
<reference evidence="4 5" key="1">
    <citation type="submission" date="2016-10" db="EMBL/GenBank/DDBJ databases">
        <title>The genome of Paramicrosporidium saccamoebae is the missing link in understanding Cryptomycota and Microsporidia evolution.</title>
        <authorList>
            <person name="Quandt C.A."/>
            <person name="Beaudet D."/>
            <person name="Corsaro D."/>
            <person name="Michel R."/>
            <person name="Corradi N."/>
            <person name="James T."/>
        </authorList>
    </citation>
    <scope>NUCLEOTIDE SEQUENCE [LARGE SCALE GENOMIC DNA]</scope>
    <source>
        <strain evidence="4 5">KSL3</strain>
    </source>
</reference>
<dbReference type="EMBL" id="MTSL01000107">
    <property type="protein sequence ID" value="PJF18691.1"/>
    <property type="molecule type" value="Genomic_DNA"/>
</dbReference>
<evidence type="ECO:0000313" key="5">
    <source>
        <dbReference type="Proteomes" id="UP000240830"/>
    </source>
</evidence>
<dbReference type="STRING" id="1246581.A0A2H9TLP1"/>
<evidence type="ECO:0000313" key="4">
    <source>
        <dbReference type="EMBL" id="PJF18691.1"/>
    </source>
</evidence>
<dbReference type="FunFam" id="2.40.10.190:FF:000001">
    <property type="entry name" value="60S ribosomal protein L35a"/>
    <property type="match status" value="1"/>
</dbReference>
<dbReference type="HAMAP" id="MF_00573">
    <property type="entry name" value="Ribosomal_eL33"/>
    <property type="match status" value="1"/>
</dbReference>
<dbReference type="Proteomes" id="UP000240830">
    <property type="component" value="Unassembled WGS sequence"/>
</dbReference>
<dbReference type="GO" id="GO:0003735">
    <property type="term" value="F:structural constituent of ribosome"/>
    <property type="evidence" value="ECO:0007669"/>
    <property type="project" value="InterPro"/>
</dbReference>
<accession>A0A2H9TLP1</accession>
<dbReference type="OrthoDB" id="1166329at2759"/>
<dbReference type="Pfam" id="PF01247">
    <property type="entry name" value="Ribosomal_L35Ae"/>
    <property type="match status" value="1"/>
</dbReference>
<dbReference type="InterPro" id="IPR038661">
    <property type="entry name" value="Ribosomal_eL33_sf"/>
</dbReference>
<dbReference type="GO" id="GO:1990904">
    <property type="term" value="C:ribonucleoprotein complex"/>
    <property type="evidence" value="ECO:0007669"/>
    <property type="project" value="UniProtKB-KW"/>
</dbReference>
<keyword evidence="5" id="KW-1185">Reference proteome</keyword>
<comment type="similarity">
    <text evidence="1">Belongs to the eukaryotic ribosomal protein eL33 family.</text>
</comment>
<dbReference type="Gene3D" id="2.40.10.190">
    <property type="entry name" value="translation elongation factor selb, chain A, domain 4"/>
    <property type="match status" value="1"/>
</dbReference>
<evidence type="ECO:0000256" key="3">
    <source>
        <dbReference type="ARBA" id="ARBA00023274"/>
    </source>
</evidence>
<dbReference type="AlphaFoldDB" id="A0A2H9TLP1"/>
<dbReference type="PANTHER" id="PTHR10902">
    <property type="entry name" value="60S RIBOSOMAL PROTEIN L35A"/>
    <property type="match status" value="1"/>
</dbReference>
<dbReference type="GO" id="GO:0005840">
    <property type="term" value="C:ribosome"/>
    <property type="evidence" value="ECO:0007669"/>
    <property type="project" value="UniProtKB-KW"/>
</dbReference>
<evidence type="ECO:0000256" key="2">
    <source>
        <dbReference type="ARBA" id="ARBA00022980"/>
    </source>
</evidence>
<comment type="caution">
    <text evidence="4">The sequence shown here is derived from an EMBL/GenBank/DDBJ whole genome shotgun (WGS) entry which is preliminary data.</text>
</comment>
<dbReference type="InterPro" id="IPR018266">
    <property type="entry name" value="Ribosomal_eL33_CS"/>
</dbReference>
<gene>
    <name evidence="4" type="ORF">PSACC_01495</name>
</gene>
<protein>
    <submittedName>
        <fullName evidence="4">Ribosomal protein l35ae</fullName>
    </submittedName>
</protein>